<dbReference type="EMBL" id="CP007649">
    <property type="protein sequence ID" value="AIR11784.1"/>
    <property type="molecule type" value="Genomic_DNA"/>
</dbReference>
<sequence>MEYEELVSKLGKSNFDFSIIKRKYLRNVKSNLKKIQTYVDDALFCYFKKSPVFLLLDKNYSLVILFLEKKSIRTLKHPTLISFIEDMDGWNAKVNVNDKEYSFNSRDNVGLAQLFFENLKDNDSETINDGINHIKPVDLHDLNVSNILERLPELSVIDLLRWRYSISKDNERSTQDHQILMTAIAETIRKKKETRK</sequence>
<protein>
    <submittedName>
        <fullName evidence="1">Uncharacterized protein</fullName>
    </submittedName>
</protein>
<geneLocation type="plasmid" evidence="1 2">
    <name>pLMP1046</name>
</geneLocation>
<dbReference type="KEGG" id="lsj:LSJ_4007c"/>
<reference evidence="1 2" key="1">
    <citation type="journal article" date="2014" name="BMC Genomics">
        <title>Unusual genome complexity in Lactobacillus salivarius JCM1046.</title>
        <authorList>
            <person name="Raftis E.J."/>
            <person name="Forde B.M."/>
            <person name="Claesson M.J."/>
            <person name="O'Toole P.W."/>
        </authorList>
    </citation>
    <scope>NUCLEOTIDE SEQUENCE [LARGE SCALE GENOMIC DNA]</scope>
    <source>
        <strain evidence="1 2">JCM1046</strain>
        <plasmid evidence="1 2">pLMP1046</plasmid>
    </source>
</reference>
<proteinExistence type="predicted"/>
<name>A0A089QFH4_9LACO</name>
<accession>A0A089QFH4</accession>
<dbReference type="AlphaFoldDB" id="A0A089QFH4"/>
<dbReference type="Proteomes" id="UP000029488">
    <property type="component" value="Plasmid pLMP1046"/>
</dbReference>
<organism evidence="1 2">
    <name type="scientific">Ligilactobacillus salivarius</name>
    <dbReference type="NCBI Taxonomy" id="1624"/>
    <lineage>
        <taxon>Bacteria</taxon>
        <taxon>Bacillati</taxon>
        <taxon>Bacillota</taxon>
        <taxon>Bacilli</taxon>
        <taxon>Lactobacillales</taxon>
        <taxon>Lactobacillaceae</taxon>
        <taxon>Ligilactobacillus</taxon>
    </lineage>
</organism>
<keyword evidence="1" id="KW-0614">Plasmid</keyword>
<evidence type="ECO:0000313" key="2">
    <source>
        <dbReference type="Proteomes" id="UP000029488"/>
    </source>
</evidence>
<evidence type="ECO:0000313" key="1">
    <source>
        <dbReference type="EMBL" id="AIR11784.1"/>
    </source>
</evidence>
<gene>
    <name evidence="1" type="ORF">LSJ_4007c</name>
</gene>